<dbReference type="AlphaFoldDB" id="A0A401Z965"/>
<keyword evidence="1" id="KW-1133">Transmembrane helix</keyword>
<keyword evidence="1" id="KW-0472">Membrane</keyword>
<comment type="caution">
    <text evidence="2">The sequence shown here is derived from an EMBL/GenBank/DDBJ whole genome shotgun (WGS) entry which is preliminary data.</text>
</comment>
<sequence length="152" mass="16854">MKKTRIQRLDGKKVDVVLHLGNVFVCSHGLCCGKAERGYGPDLRELHQAEWHRRKLGQTVYLTPSGCLGLCALGNTVLLIFQGKPLWFHSFNTAEQVSALYDYIEAMVKAKQLLPVPDTLRDSVLDREVHPDMASLVAALEGPSEPRIGACK</sequence>
<gene>
    <name evidence="2" type="ORF">KDAU_07400</name>
</gene>
<dbReference type="InterPro" id="IPR036249">
    <property type="entry name" value="Thioredoxin-like_sf"/>
</dbReference>
<keyword evidence="1" id="KW-0812">Transmembrane</keyword>
<dbReference type="EMBL" id="BIFQ01000001">
    <property type="protein sequence ID" value="GCE03411.1"/>
    <property type="molecule type" value="Genomic_DNA"/>
</dbReference>
<keyword evidence="3" id="KW-1185">Reference proteome</keyword>
<accession>A0A401Z965</accession>
<evidence type="ECO:0000313" key="3">
    <source>
        <dbReference type="Proteomes" id="UP000287224"/>
    </source>
</evidence>
<reference evidence="3" key="1">
    <citation type="submission" date="2018-12" db="EMBL/GenBank/DDBJ databases">
        <title>Tengunoibacter tsumagoiensis gen. nov., sp. nov., Dictyobacter kobayashii sp. nov., D. alpinus sp. nov., and D. joshuensis sp. nov. and description of Dictyobacteraceae fam. nov. within the order Ktedonobacterales isolated from Tengu-no-mugimeshi.</title>
        <authorList>
            <person name="Wang C.M."/>
            <person name="Zheng Y."/>
            <person name="Sakai Y."/>
            <person name="Toyoda A."/>
            <person name="Minakuchi Y."/>
            <person name="Abe K."/>
            <person name="Yokota A."/>
            <person name="Yabe S."/>
        </authorList>
    </citation>
    <scope>NUCLEOTIDE SEQUENCE [LARGE SCALE GENOMIC DNA]</scope>
    <source>
        <strain evidence="3">S-27</strain>
    </source>
</reference>
<dbReference type="Proteomes" id="UP000287224">
    <property type="component" value="Unassembled WGS sequence"/>
</dbReference>
<dbReference type="CDD" id="cd02980">
    <property type="entry name" value="TRX_Fd_family"/>
    <property type="match status" value="1"/>
</dbReference>
<dbReference type="SUPFAM" id="SSF52833">
    <property type="entry name" value="Thioredoxin-like"/>
    <property type="match status" value="1"/>
</dbReference>
<organism evidence="2 3">
    <name type="scientific">Dictyobacter aurantiacus</name>
    <dbReference type="NCBI Taxonomy" id="1936993"/>
    <lineage>
        <taxon>Bacteria</taxon>
        <taxon>Bacillati</taxon>
        <taxon>Chloroflexota</taxon>
        <taxon>Ktedonobacteria</taxon>
        <taxon>Ktedonobacterales</taxon>
        <taxon>Dictyobacteraceae</taxon>
        <taxon>Dictyobacter</taxon>
    </lineage>
</organism>
<evidence type="ECO:0000313" key="2">
    <source>
        <dbReference type="EMBL" id="GCE03411.1"/>
    </source>
</evidence>
<dbReference type="Gene3D" id="3.40.30.10">
    <property type="entry name" value="Glutaredoxin"/>
    <property type="match status" value="1"/>
</dbReference>
<proteinExistence type="predicted"/>
<feature type="transmembrane region" description="Helical" evidence="1">
    <location>
        <begin position="60"/>
        <end position="81"/>
    </location>
</feature>
<protein>
    <submittedName>
        <fullName evidence="2">Uncharacterized protein</fullName>
    </submittedName>
</protein>
<dbReference type="RefSeq" id="WP_174844775.1">
    <property type="nucleotide sequence ID" value="NZ_BIFQ01000001.1"/>
</dbReference>
<evidence type="ECO:0000256" key="1">
    <source>
        <dbReference type="SAM" id="Phobius"/>
    </source>
</evidence>
<name>A0A401Z965_9CHLR</name>